<gene>
    <name evidence="1" type="ORF">GLIP_2818</name>
</gene>
<dbReference type="Proteomes" id="UP000006334">
    <property type="component" value="Unassembled WGS sequence"/>
</dbReference>
<dbReference type="Pfam" id="PF11102">
    <property type="entry name" value="YjbF"/>
    <property type="match status" value="1"/>
</dbReference>
<organism evidence="1 2">
    <name type="scientific">Aliiglaciecola lipolytica E3</name>
    <dbReference type="NCBI Taxonomy" id="1127673"/>
    <lineage>
        <taxon>Bacteria</taxon>
        <taxon>Pseudomonadati</taxon>
        <taxon>Pseudomonadota</taxon>
        <taxon>Gammaproteobacteria</taxon>
        <taxon>Alteromonadales</taxon>
        <taxon>Alteromonadaceae</taxon>
        <taxon>Aliiglaciecola</taxon>
    </lineage>
</organism>
<proteinExistence type="predicted"/>
<name>K6X490_9ALTE</name>
<reference evidence="1 2" key="1">
    <citation type="journal article" date="2017" name="Antonie Van Leeuwenhoek">
        <title>Rhizobium rhizosphaerae sp. nov., a novel species isolated from rice rhizosphere.</title>
        <authorList>
            <person name="Zhao J.J."/>
            <person name="Zhang J."/>
            <person name="Zhang R.J."/>
            <person name="Zhang C.W."/>
            <person name="Yin H.Q."/>
            <person name="Zhang X.X."/>
        </authorList>
    </citation>
    <scope>NUCLEOTIDE SEQUENCE [LARGE SCALE GENOMIC DNA]</scope>
    <source>
        <strain evidence="1 2">E3</strain>
    </source>
</reference>
<evidence type="ECO:0000313" key="2">
    <source>
        <dbReference type="Proteomes" id="UP000006334"/>
    </source>
</evidence>
<dbReference type="AlphaFoldDB" id="K6X490"/>
<dbReference type="Gene3D" id="2.40.360.10">
    <property type="entry name" value="YmcC-like"/>
    <property type="match status" value="1"/>
</dbReference>
<protein>
    <recommendedName>
        <fullName evidence="3">Lipoprotein</fullName>
    </recommendedName>
</protein>
<dbReference type="PROSITE" id="PS51257">
    <property type="entry name" value="PROKAR_LIPOPROTEIN"/>
    <property type="match status" value="1"/>
</dbReference>
<sequence>MKIIFSLMICSTIFISACSSTQRAYQQNVKLYFSTKNDIELSQKDVVESPIDLIYIKSGERPYATMALGFIENNQYKWVSADDAMLVTQNGRLVRTLGLLGKNLVHVNDLTDDPLISKSDVDVSATWYREIDLNNDHYGIKLTSSFSVEKNVPLNILNQQFVSSKVIENVKSEGLLSRSDTWQNLFWYHAETGQLLRSSQQFSVDSERYEIQYVSRAMRLVGDSNE</sequence>
<accession>K6X490</accession>
<dbReference type="STRING" id="1127673.GLIP_2818"/>
<keyword evidence="2" id="KW-1185">Reference proteome</keyword>
<evidence type="ECO:0008006" key="3">
    <source>
        <dbReference type="Google" id="ProtNLM"/>
    </source>
</evidence>
<dbReference type="InterPro" id="IPR021308">
    <property type="entry name" value="GfcB"/>
</dbReference>
<dbReference type="InterPro" id="IPR023373">
    <property type="entry name" value="YmcC_sf"/>
</dbReference>
<dbReference type="EMBL" id="BAEN01000056">
    <property type="protein sequence ID" value="GAC15439.1"/>
    <property type="molecule type" value="Genomic_DNA"/>
</dbReference>
<evidence type="ECO:0000313" key="1">
    <source>
        <dbReference type="EMBL" id="GAC15439.1"/>
    </source>
</evidence>
<dbReference type="RefSeq" id="WP_008845244.1">
    <property type="nucleotide sequence ID" value="NZ_BAEN01000056.1"/>
</dbReference>
<comment type="caution">
    <text evidence="1">The sequence shown here is derived from an EMBL/GenBank/DDBJ whole genome shotgun (WGS) entry which is preliminary data.</text>
</comment>
<dbReference type="eggNOG" id="ENOG502ZAMG">
    <property type="taxonomic scope" value="Bacteria"/>
</dbReference>
<dbReference type="SUPFAM" id="SSF159270">
    <property type="entry name" value="YmcC-like"/>
    <property type="match status" value="1"/>
</dbReference>
<dbReference type="OrthoDB" id="5591889at2"/>